<keyword evidence="2" id="KW-1185">Reference proteome</keyword>
<dbReference type="EMBL" id="JARSBO010000005">
    <property type="protein sequence ID" value="MDG4719711.1"/>
    <property type="molecule type" value="Genomic_DNA"/>
</dbReference>
<name>A0ABT6GC86_9PROT</name>
<dbReference type="InterPro" id="IPR004027">
    <property type="entry name" value="SEC_C_motif"/>
</dbReference>
<dbReference type="RefSeq" id="WP_258547951.1">
    <property type="nucleotide sequence ID" value="NZ_JARSBO010000005.1"/>
</dbReference>
<evidence type="ECO:0000313" key="2">
    <source>
        <dbReference type="Proteomes" id="UP001529180"/>
    </source>
</evidence>
<evidence type="ECO:0000313" key="1">
    <source>
        <dbReference type="EMBL" id="MDG4719711.1"/>
    </source>
</evidence>
<gene>
    <name evidence="1" type="ORF">P7680_11945</name>
</gene>
<dbReference type="SUPFAM" id="SSF103642">
    <property type="entry name" value="Sec-C motif"/>
    <property type="match status" value="1"/>
</dbReference>
<reference evidence="1 2" key="1">
    <citation type="submission" date="2023-03" db="EMBL/GenBank/DDBJ databases">
        <title>Strain FZY0004 represents a novel species in the genus Thalassospira isolated from seawater.</title>
        <authorList>
            <person name="Fu Z.-Y."/>
        </authorList>
    </citation>
    <scope>NUCLEOTIDE SEQUENCE [LARGE SCALE GENOMIC DNA]</scope>
    <source>
        <strain evidence="1 2">FZY0004</strain>
    </source>
</reference>
<accession>A0ABT6GC86</accession>
<dbReference type="Pfam" id="PF02810">
    <property type="entry name" value="SEC-C"/>
    <property type="match status" value="1"/>
</dbReference>
<protein>
    <submittedName>
        <fullName evidence="1">SEC-C metal-binding domain-containing protein</fullName>
    </submittedName>
</protein>
<sequence>MSKIGRNDPCPCGSGKKYKKCCLRSGFEEPTPPNLHQVLGMIGSSSPADDPHDLQFNKVRSSLEALFTAYSAEDVILTLGVSDLWLPNISSQIKHLFAFGIFAAISPNRFKSESRVKDYKTFCEALTHIHELLPSFPMLEDYVPEADWGEVKSYWQGRALRLFYGTSLERVPDYIEAFRLTNADKQAALDDMFAGVLLQDSILTSIDKSLVGDIDGISPGHIEIPPEPFWQVCRATLLSVGTSFTRPGQFSSELVVELGKSDFPKSFFGFGDALMTGKLLPALFVKIGELLFPVAPRCAVTNIVDFWGHRAEALPFRGHYNFTQQVSEFLASRIADGTIIRGPFWVRDENRIIPTLFAAFLRGDSCFYFVVILSKGDLERLPAIEAELLDLVTRQDWGIQIDGTSQGLQFSGVDGNAIKPDEIVILAALPQESTEGSNFIPPETKSAQILPIADLVSIFDSIKDLSEFDRFWAYIKANQGALHLGLLSLTDKFAAFRYSHGVLIDGAIEPNLVMIDPHSGSNWRYEELTKFWSIAPACFPNDEPRSWVIEPGEDGILDMTSKAQPTQAWAMTVSGCTLLLVHHIQLELDNLDIRVLELFTHCVADAIYRMRGDFEAAEMFHRHRIIVELRANAEMLASGPQVEGDDIPLLQGWEQIDDGSDDTSIRVGVSINLSSALAHFEDPVDNSFEVSCACSILEGMAAFLGEPMDAMLMQKVRSVAPGKPRFMLSRSSRIVDVPDFVDPQKPRPDMFKLARKAIAIIFKEHGIKPGRFELDEAKRLIDLARNAFRDQLHKQIGRFNKNRVLSYCVAQHDAWSVKFQRTRDRLEQSLRHEVSYDREQAFADALHDLVTESRNLRFLLESSLSLPSTQDVMPSDDDILQLLAHVDWLLVLYSASDALHNGIATGGIEISEELVPNVFYSDQQVAQEEAFKREQASYSLGIDLDSSADTMPQNADNGYKEDFDAAFLRDTQFSFSHMMDALSVLMQWETLHGRSSFQLSYRETKSNIVQALCSFIDGISADEADSIVQFLSLRPTEIRRLIGKDVDEGDVPIWEHKKRGGRYTIKPLVPLDQDILIWGAASAQNAQKIWAGNVMSGYLPADYDWPSIQKQVRTIKQAHEKGLEHLAFEIVSSYTSFSVKGIDFNRRFPEEKFDDVGDFDVLAYWPQEGKWLVGECKYNQPPFCPKDARRLRERIFGISPDRGQFAKIERRRAFLSTNMERLRELLKWPAPTTRQISIDELYISKEIYWWMRFPPYEVNTQFVRIDGLDFWMMNNCSDRILALPPRPH</sequence>
<organism evidence="1 2">
    <name type="scientific">Thalassospira aquimaris</name>
    <dbReference type="NCBI Taxonomy" id="3037796"/>
    <lineage>
        <taxon>Bacteria</taxon>
        <taxon>Pseudomonadati</taxon>
        <taxon>Pseudomonadota</taxon>
        <taxon>Alphaproteobacteria</taxon>
        <taxon>Rhodospirillales</taxon>
        <taxon>Thalassospiraceae</taxon>
        <taxon>Thalassospira</taxon>
    </lineage>
</organism>
<proteinExistence type="predicted"/>
<comment type="caution">
    <text evidence="1">The sequence shown here is derived from an EMBL/GenBank/DDBJ whole genome shotgun (WGS) entry which is preliminary data.</text>
</comment>
<dbReference type="Gene3D" id="3.10.450.50">
    <property type="match status" value="1"/>
</dbReference>
<dbReference type="Proteomes" id="UP001529180">
    <property type="component" value="Unassembled WGS sequence"/>
</dbReference>